<dbReference type="InterPro" id="IPR004360">
    <property type="entry name" value="Glyas_Fos-R_dOase_dom"/>
</dbReference>
<accession>A0A8S0VJ96</accession>
<organism evidence="3 4">
    <name type="scientific">Olea europaea subsp. europaea</name>
    <dbReference type="NCBI Taxonomy" id="158383"/>
    <lineage>
        <taxon>Eukaryota</taxon>
        <taxon>Viridiplantae</taxon>
        <taxon>Streptophyta</taxon>
        <taxon>Embryophyta</taxon>
        <taxon>Tracheophyta</taxon>
        <taxon>Spermatophyta</taxon>
        <taxon>Magnoliopsida</taxon>
        <taxon>eudicotyledons</taxon>
        <taxon>Gunneridae</taxon>
        <taxon>Pentapetalae</taxon>
        <taxon>asterids</taxon>
        <taxon>lamiids</taxon>
        <taxon>Lamiales</taxon>
        <taxon>Oleaceae</taxon>
        <taxon>Oleeae</taxon>
        <taxon>Olea</taxon>
    </lineage>
</organism>
<evidence type="ECO:0000259" key="2">
    <source>
        <dbReference type="PROSITE" id="PS51819"/>
    </source>
</evidence>
<dbReference type="PROSITE" id="PS51819">
    <property type="entry name" value="VOC"/>
    <property type="match status" value="1"/>
</dbReference>
<dbReference type="Proteomes" id="UP000594638">
    <property type="component" value="Unassembled WGS sequence"/>
</dbReference>
<proteinExistence type="predicted"/>
<dbReference type="InterPro" id="IPR037523">
    <property type="entry name" value="VOC_core"/>
</dbReference>
<dbReference type="PANTHER" id="PTHR46142:SF8">
    <property type="entry name" value="EXPRESSED PROTEIN"/>
    <property type="match status" value="1"/>
</dbReference>
<dbReference type="InterPro" id="IPR029068">
    <property type="entry name" value="Glyas_Bleomycin-R_OHBP_Dase"/>
</dbReference>
<feature type="region of interest" description="Disordered" evidence="1">
    <location>
        <begin position="60"/>
        <end position="87"/>
    </location>
</feature>
<evidence type="ECO:0000256" key="1">
    <source>
        <dbReference type="SAM" id="MobiDB-lite"/>
    </source>
</evidence>
<dbReference type="EMBL" id="CACTIH010010820">
    <property type="protein sequence ID" value="CAA3033658.1"/>
    <property type="molecule type" value="Genomic_DNA"/>
</dbReference>
<dbReference type="Gramene" id="OE9A072537T1">
    <property type="protein sequence ID" value="OE9A072537C1"/>
    <property type="gene ID" value="OE9A072537"/>
</dbReference>
<dbReference type="AlphaFoldDB" id="A0A8S0VJ96"/>
<comment type="caution">
    <text evidence="3">The sequence shown here is derived from an EMBL/GenBank/DDBJ whole genome shotgun (WGS) entry which is preliminary data.</text>
</comment>
<reference evidence="3 4" key="1">
    <citation type="submission" date="2019-12" db="EMBL/GenBank/DDBJ databases">
        <authorList>
            <person name="Alioto T."/>
            <person name="Alioto T."/>
            <person name="Gomez Garrido J."/>
        </authorList>
    </citation>
    <scope>NUCLEOTIDE SEQUENCE [LARGE SCALE GENOMIC DNA]</scope>
</reference>
<sequence length="249" mass="28709">MGVMKKGIEDVTMEMEEVTRVTKGRKCTMDGPILKAAVKRLRLLSQAKRKIHRFPFTSRNTQKMHCKRDQTTENEEKQEQKPGQEHEIPLLALNHVSRVCSSVKDSVDFYTKVLGFVLIERPEAFDFDGAWLFNYGVGIHLVHAKDDEKLPHDRENLDPMDNHISFQCENMEAMEQKLKDHNIKYIKRTVGDEDEGAIDQLFFNDPDGFMIEICNCENLKLVPQGSLGYIKLPIDRHNPPIELEDKVGD</sequence>
<dbReference type="PANTHER" id="PTHR46142">
    <property type="match status" value="1"/>
</dbReference>
<dbReference type="SUPFAM" id="SSF54593">
    <property type="entry name" value="Glyoxalase/Bleomycin resistance protein/Dihydroxybiphenyl dioxygenase"/>
    <property type="match status" value="1"/>
</dbReference>
<dbReference type="CDD" id="cd07245">
    <property type="entry name" value="VOC_like"/>
    <property type="match status" value="1"/>
</dbReference>
<evidence type="ECO:0000313" key="3">
    <source>
        <dbReference type="EMBL" id="CAA3033658.1"/>
    </source>
</evidence>
<protein>
    <recommendedName>
        <fullName evidence="2">VOC domain-containing protein</fullName>
    </recommendedName>
</protein>
<dbReference type="Gene3D" id="3.10.180.10">
    <property type="entry name" value="2,3-Dihydroxybiphenyl 1,2-Dioxygenase, domain 1"/>
    <property type="match status" value="1"/>
</dbReference>
<keyword evidence="4" id="KW-1185">Reference proteome</keyword>
<dbReference type="OrthoDB" id="16820at2759"/>
<feature type="domain" description="VOC" evidence="2">
    <location>
        <begin position="92"/>
        <end position="216"/>
    </location>
</feature>
<evidence type="ECO:0000313" key="4">
    <source>
        <dbReference type="Proteomes" id="UP000594638"/>
    </source>
</evidence>
<dbReference type="Pfam" id="PF00903">
    <property type="entry name" value="Glyoxalase"/>
    <property type="match status" value="1"/>
</dbReference>
<feature type="compositionally biased region" description="Basic and acidic residues" evidence="1">
    <location>
        <begin position="67"/>
        <end position="87"/>
    </location>
</feature>
<name>A0A8S0VJ96_OLEEU</name>
<gene>
    <name evidence="3" type="ORF">OLEA9_A072537</name>
</gene>